<evidence type="ECO:0000256" key="10">
    <source>
        <dbReference type="PIRNR" id="PIRNR002786"/>
    </source>
</evidence>
<dbReference type="SUPFAM" id="SSF158544">
    <property type="entry name" value="GspK insert domain-like"/>
    <property type="match status" value="1"/>
</dbReference>
<sequence>MTGRHLLRSPARQKGMAVVSALIVVAAASVATAGIMERQAALADTLAGERDRAQARWLLRGGLDWARILLLLDARSSAVTLRQAIWAQPISNFQIRDPASGRSATFSGVIEDEQGKFNLQRLAVNGTIRADAVAALDALLTSLNVPRGTAAGLAARVAASQPAPTRAAMAPQLRSVHDLQGVAGLSPDMLAALSPYLTILPGDTPLNVNTAAAEVLSAVIPGLGLAHARQLVEERDRGQWFTSRGDFLNRLDLPVLQGELALDVRSEWFKVSGEVVLDHSRATMQALLRRTGDAPAAVHWIEG</sequence>
<evidence type="ECO:0000256" key="3">
    <source>
        <dbReference type="ARBA" id="ARBA00022448"/>
    </source>
</evidence>
<evidence type="ECO:0000256" key="1">
    <source>
        <dbReference type="ARBA" id="ARBA00004533"/>
    </source>
</evidence>
<comment type="caution">
    <text evidence="13">The sequence shown here is derived from an EMBL/GenBank/DDBJ whole genome shotgun (WGS) entry which is preliminary data.</text>
</comment>
<dbReference type="Pfam" id="PF03934">
    <property type="entry name" value="T2SSK"/>
    <property type="match status" value="1"/>
</dbReference>
<dbReference type="InterPro" id="IPR049031">
    <property type="entry name" value="T2SSK_SAM-like_1st"/>
</dbReference>
<keyword evidence="4 10" id="KW-1003">Cell membrane</keyword>
<keyword evidence="6" id="KW-0812">Transmembrane</keyword>
<dbReference type="RefSeq" id="WP_165279741.1">
    <property type="nucleotide sequence ID" value="NZ_JAUZQE010000021.1"/>
</dbReference>
<evidence type="ECO:0000256" key="6">
    <source>
        <dbReference type="ARBA" id="ARBA00022692"/>
    </source>
</evidence>
<evidence type="ECO:0000256" key="5">
    <source>
        <dbReference type="ARBA" id="ARBA00022519"/>
    </source>
</evidence>
<dbReference type="SUPFAM" id="SSF47781">
    <property type="entry name" value="RuvA domain 2-like"/>
    <property type="match status" value="1"/>
</dbReference>
<dbReference type="NCBIfam" id="NF037980">
    <property type="entry name" value="T2SS_GspK"/>
    <property type="match status" value="1"/>
</dbReference>
<gene>
    <name evidence="13" type="primary">gspK</name>
    <name evidence="13" type="ORF">Q8947_09905</name>
</gene>
<dbReference type="InterPro" id="IPR049179">
    <property type="entry name" value="T2SSK_SAM-like_2nd"/>
</dbReference>
<evidence type="ECO:0000259" key="11">
    <source>
        <dbReference type="Pfam" id="PF03934"/>
    </source>
</evidence>
<accession>A0ABU1D785</accession>
<keyword evidence="14" id="KW-1185">Reference proteome</keyword>
<dbReference type="InterPro" id="IPR038072">
    <property type="entry name" value="GspK_central_sf"/>
</dbReference>
<evidence type="ECO:0000256" key="9">
    <source>
        <dbReference type="ARBA" id="ARBA00023136"/>
    </source>
</evidence>
<evidence type="ECO:0000259" key="12">
    <source>
        <dbReference type="Pfam" id="PF21687"/>
    </source>
</evidence>
<evidence type="ECO:0000256" key="4">
    <source>
        <dbReference type="ARBA" id="ARBA00022475"/>
    </source>
</evidence>
<comment type="subcellular location">
    <subcellularLocation>
        <location evidence="1 10">Cell inner membrane</location>
    </subcellularLocation>
</comment>
<protein>
    <recommendedName>
        <fullName evidence="10">Type II secretion system protein K</fullName>
    </recommendedName>
</protein>
<feature type="domain" description="T2SS protein K first SAM-like" evidence="12">
    <location>
        <begin position="115"/>
        <end position="201"/>
    </location>
</feature>
<dbReference type="PANTHER" id="PTHR38831:SF2">
    <property type="entry name" value="TYPE II SECRETION SYSTEM PROTEIN K"/>
    <property type="match status" value="1"/>
</dbReference>
<dbReference type="Proteomes" id="UP001232156">
    <property type="component" value="Unassembled WGS sequence"/>
</dbReference>
<keyword evidence="3 10" id="KW-0813">Transport</keyword>
<evidence type="ECO:0000256" key="7">
    <source>
        <dbReference type="ARBA" id="ARBA00022927"/>
    </source>
</evidence>
<organism evidence="13 14">
    <name type="scientific">Yanghanlia caeni</name>
    <dbReference type="NCBI Taxonomy" id="3064283"/>
    <lineage>
        <taxon>Bacteria</taxon>
        <taxon>Pseudomonadati</taxon>
        <taxon>Pseudomonadota</taxon>
        <taxon>Betaproteobacteria</taxon>
        <taxon>Burkholderiales</taxon>
        <taxon>Alcaligenaceae</taxon>
        <taxon>Yanghanlia</taxon>
    </lineage>
</organism>
<reference evidence="13 14" key="1">
    <citation type="submission" date="2023-08" db="EMBL/GenBank/DDBJ databases">
        <title>Alcaligenaceae gen. nov., a novel taxon isolated from the sludge of Yixing Pesticide Factory.</title>
        <authorList>
            <person name="Ruan L."/>
        </authorList>
    </citation>
    <scope>NUCLEOTIDE SEQUENCE [LARGE SCALE GENOMIC DNA]</scope>
    <source>
        <strain evidence="13 14">LG-2</strain>
    </source>
</reference>
<comment type="similarity">
    <text evidence="2 10">Belongs to the GSP K family.</text>
</comment>
<dbReference type="PANTHER" id="PTHR38831">
    <property type="entry name" value="TYPE II SECRETION SYSTEM PROTEIN K"/>
    <property type="match status" value="1"/>
</dbReference>
<dbReference type="EMBL" id="JAUZQE010000021">
    <property type="protein sequence ID" value="MDR4126294.1"/>
    <property type="molecule type" value="Genomic_DNA"/>
</dbReference>
<keyword evidence="5 10" id="KW-0997">Cell inner membrane</keyword>
<dbReference type="PIRSF" id="PIRSF002786">
    <property type="entry name" value="XcpX"/>
    <property type="match status" value="1"/>
</dbReference>
<dbReference type="SUPFAM" id="SSF54523">
    <property type="entry name" value="Pili subunits"/>
    <property type="match status" value="1"/>
</dbReference>
<dbReference type="InterPro" id="IPR005628">
    <property type="entry name" value="GspK"/>
</dbReference>
<dbReference type="Gene3D" id="3.30.1300.30">
    <property type="entry name" value="GSPII I/J protein-like"/>
    <property type="match status" value="1"/>
</dbReference>
<keyword evidence="8" id="KW-1133">Transmembrane helix</keyword>
<feature type="domain" description="T2SS protein K second SAM-like" evidence="11">
    <location>
        <begin position="206"/>
        <end position="257"/>
    </location>
</feature>
<keyword evidence="9 10" id="KW-0472">Membrane</keyword>
<dbReference type="InterPro" id="IPR045584">
    <property type="entry name" value="Pilin-like"/>
</dbReference>
<evidence type="ECO:0000313" key="14">
    <source>
        <dbReference type="Proteomes" id="UP001232156"/>
    </source>
</evidence>
<name>A0ABU1D785_9BURK</name>
<proteinExistence type="inferred from homology"/>
<dbReference type="Pfam" id="PF21687">
    <property type="entry name" value="T2SSK_1st"/>
    <property type="match status" value="1"/>
</dbReference>
<evidence type="ECO:0000256" key="2">
    <source>
        <dbReference type="ARBA" id="ARBA00007246"/>
    </source>
</evidence>
<dbReference type="InterPro" id="IPR010994">
    <property type="entry name" value="RuvA_2-like"/>
</dbReference>
<evidence type="ECO:0000313" key="13">
    <source>
        <dbReference type="EMBL" id="MDR4126294.1"/>
    </source>
</evidence>
<keyword evidence="7" id="KW-0653">Protein transport</keyword>
<evidence type="ECO:0000256" key="8">
    <source>
        <dbReference type="ARBA" id="ARBA00022989"/>
    </source>
</evidence>